<dbReference type="InterPro" id="IPR001296">
    <property type="entry name" value="Glyco_trans_1"/>
</dbReference>
<keyword evidence="3" id="KW-1185">Reference proteome</keyword>
<dbReference type="GO" id="GO:0016740">
    <property type="term" value="F:transferase activity"/>
    <property type="evidence" value="ECO:0007669"/>
    <property type="project" value="UniProtKB-KW"/>
</dbReference>
<reference evidence="3" key="1">
    <citation type="journal article" date="2019" name="Int. J. Syst. Evol. Microbiol.">
        <title>The Global Catalogue of Microorganisms (GCM) 10K type strain sequencing project: providing services to taxonomists for standard genome sequencing and annotation.</title>
        <authorList>
            <consortium name="The Broad Institute Genomics Platform"/>
            <consortium name="The Broad Institute Genome Sequencing Center for Infectious Disease"/>
            <person name="Wu L."/>
            <person name="Ma J."/>
        </authorList>
    </citation>
    <scope>NUCLEOTIDE SEQUENCE [LARGE SCALE GENOMIC DNA]</scope>
    <source>
        <strain evidence="3">NBRC 111981</strain>
    </source>
</reference>
<feature type="domain" description="Glycosyl transferase family 1" evidence="1">
    <location>
        <begin position="187"/>
        <end position="337"/>
    </location>
</feature>
<dbReference type="InterPro" id="IPR050194">
    <property type="entry name" value="Glycosyltransferase_grp1"/>
</dbReference>
<sequence length="377" mass="40968">MRKETVHVTHINFLPAPAGLSAAEVFEHWPSVVDIPEAAASSGIRVSVIQAARHKERLTRNGIEYHFMPVGRGKTLLDRGYHFADLLDHLRSNVLHVHGLGFGDQALAISHYLPRLPVLFQDHADRPPRWWRRSQWRAWYADAAGATFTSLELAKPFTAAGVFGAGTRLFAIPESSCRFTPGDRAQARSESGLYGDPCVVWVGHLSGGKDPLTVLSGVAQAAEQLPSLQLWCAFGSAPLLAQVQQRIEQDARLAGRVHLLGKVPHERIERLMQSADLFVSGSRAESCGYALLEAMACGACPVVTDIPSFRALTDGGRIGQLWSCANAASLADALVRAAGKRSSPAQVRAHFEQKLSFEALGRQWAEAYAQVLAGTGR</sequence>
<dbReference type="RefSeq" id="WP_284329820.1">
    <property type="nucleotide sequence ID" value="NZ_BSOA01000001.1"/>
</dbReference>
<name>A0ABQ5X6W7_9GAMM</name>
<evidence type="ECO:0000313" key="3">
    <source>
        <dbReference type="Proteomes" id="UP001156627"/>
    </source>
</evidence>
<dbReference type="CDD" id="cd03801">
    <property type="entry name" value="GT4_PimA-like"/>
    <property type="match status" value="1"/>
</dbReference>
<evidence type="ECO:0000259" key="1">
    <source>
        <dbReference type="Pfam" id="PF00534"/>
    </source>
</evidence>
<evidence type="ECO:0000313" key="2">
    <source>
        <dbReference type="EMBL" id="GLQ86436.1"/>
    </source>
</evidence>
<keyword evidence="2" id="KW-0808">Transferase</keyword>
<dbReference type="SUPFAM" id="SSF53756">
    <property type="entry name" value="UDP-Glycosyltransferase/glycogen phosphorylase"/>
    <property type="match status" value="1"/>
</dbReference>
<protein>
    <submittedName>
        <fullName evidence="2">Glycosyl transferase</fullName>
    </submittedName>
</protein>
<dbReference type="PANTHER" id="PTHR45947">
    <property type="entry name" value="SULFOQUINOVOSYL TRANSFERASE SQD2"/>
    <property type="match status" value="1"/>
</dbReference>
<proteinExistence type="predicted"/>
<gene>
    <name evidence="2" type="ORF">GCM10007898_00020</name>
</gene>
<accession>A0ABQ5X6W7</accession>
<dbReference type="PANTHER" id="PTHR45947:SF3">
    <property type="entry name" value="SULFOQUINOVOSYL TRANSFERASE SQD2"/>
    <property type="match status" value="1"/>
</dbReference>
<organism evidence="2 3">
    <name type="scientific">Dyella flagellata</name>
    <dbReference type="NCBI Taxonomy" id="1867833"/>
    <lineage>
        <taxon>Bacteria</taxon>
        <taxon>Pseudomonadati</taxon>
        <taxon>Pseudomonadota</taxon>
        <taxon>Gammaproteobacteria</taxon>
        <taxon>Lysobacterales</taxon>
        <taxon>Rhodanobacteraceae</taxon>
        <taxon>Dyella</taxon>
    </lineage>
</organism>
<dbReference type="Pfam" id="PF00534">
    <property type="entry name" value="Glycos_transf_1"/>
    <property type="match status" value="1"/>
</dbReference>
<dbReference type="EMBL" id="BSOA01000001">
    <property type="protein sequence ID" value="GLQ86436.1"/>
    <property type="molecule type" value="Genomic_DNA"/>
</dbReference>
<dbReference type="Proteomes" id="UP001156627">
    <property type="component" value="Unassembled WGS sequence"/>
</dbReference>
<comment type="caution">
    <text evidence="2">The sequence shown here is derived from an EMBL/GenBank/DDBJ whole genome shotgun (WGS) entry which is preliminary data.</text>
</comment>
<dbReference type="Gene3D" id="3.40.50.2000">
    <property type="entry name" value="Glycogen Phosphorylase B"/>
    <property type="match status" value="2"/>
</dbReference>